<protein>
    <submittedName>
        <fullName evidence="7">C-type cytochrome</fullName>
    </submittedName>
</protein>
<keyword evidence="3 4" id="KW-0408">Iron</keyword>
<feature type="compositionally biased region" description="Basic and acidic residues" evidence="5">
    <location>
        <begin position="58"/>
        <end position="70"/>
    </location>
</feature>
<evidence type="ECO:0000259" key="6">
    <source>
        <dbReference type="PROSITE" id="PS51007"/>
    </source>
</evidence>
<name>A0A5D4HA47_9HYPH</name>
<dbReference type="OrthoDB" id="9811281at2"/>
<dbReference type="AlphaFoldDB" id="A0A5D4HA47"/>
<organism evidence="7 8">
    <name type="scientific">Neoaquamicrobium microcysteis</name>
    <dbReference type="NCBI Taxonomy" id="2682781"/>
    <lineage>
        <taxon>Bacteria</taxon>
        <taxon>Pseudomonadati</taxon>
        <taxon>Pseudomonadota</taxon>
        <taxon>Alphaproteobacteria</taxon>
        <taxon>Hyphomicrobiales</taxon>
        <taxon>Phyllobacteriaceae</taxon>
        <taxon>Neoaquamicrobium</taxon>
    </lineage>
</organism>
<dbReference type="Proteomes" id="UP000323258">
    <property type="component" value="Unassembled WGS sequence"/>
</dbReference>
<evidence type="ECO:0000256" key="2">
    <source>
        <dbReference type="ARBA" id="ARBA00022723"/>
    </source>
</evidence>
<accession>A0A5D4HA47</accession>
<gene>
    <name evidence="7" type="ORF">FY036_00085</name>
</gene>
<comment type="caution">
    <text evidence="7">The sequence shown here is derived from an EMBL/GenBank/DDBJ whole genome shotgun (WGS) entry which is preliminary data.</text>
</comment>
<keyword evidence="2 4" id="KW-0479">Metal-binding</keyword>
<evidence type="ECO:0000256" key="3">
    <source>
        <dbReference type="ARBA" id="ARBA00023004"/>
    </source>
</evidence>
<dbReference type="InterPro" id="IPR036909">
    <property type="entry name" value="Cyt_c-like_dom_sf"/>
</dbReference>
<reference evidence="7 8" key="2">
    <citation type="submission" date="2019-09" db="EMBL/GenBank/DDBJ databases">
        <title>Mesorhizobium sp. MaA-C15 isolated from Microcystis aeruginosa.</title>
        <authorList>
            <person name="Jeong S.E."/>
            <person name="Jin H.M."/>
            <person name="Jeon C.O."/>
        </authorList>
    </citation>
    <scope>NUCLEOTIDE SEQUENCE [LARGE SCALE GENOMIC DNA]</scope>
    <source>
        <strain evidence="7 8">MaA-C15</strain>
    </source>
</reference>
<dbReference type="GO" id="GO:0009055">
    <property type="term" value="F:electron transfer activity"/>
    <property type="evidence" value="ECO:0007669"/>
    <property type="project" value="InterPro"/>
</dbReference>
<reference evidence="7 8" key="1">
    <citation type="submission" date="2019-08" db="EMBL/GenBank/DDBJ databases">
        <authorList>
            <person name="Seo Y.L."/>
        </authorList>
    </citation>
    <scope>NUCLEOTIDE SEQUENCE [LARGE SCALE GENOMIC DNA]</scope>
    <source>
        <strain evidence="7 8">MaA-C15</strain>
    </source>
</reference>
<dbReference type="InterPro" id="IPR051459">
    <property type="entry name" value="Cytochrome_c-type_DH"/>
</dbReference>
<feature type="region of interest" description="Disordered" evidence="5">
    <location>
        <begin position="58"/>
        <end position="84"/>
    </location>
</feature>
<dbReference type="PANTHER" id="PTHR35008:SF4">
    <property type="entry name" value="BLL4482 PROTEIN"/>
    <property type="match status" value="1"/>
</dbReference>
<evidence type="ECO:0000256" key="4">
    <source>
        <dbReference type="PROSITE-ProRule" id="PRU00433"/>
    </source>
</evidence>
<keyword evidence="8" id="KW-1185">Reference proteome</keyword>
<evidence type="ECO:0000256" key="5">
    <source>
        <dbReference type="SAM" id="MobiDB-lite"/>
    </source>
</evidence>
<keyword evidence="1 4" id="KW-0349">Heme</keyword>
<dbReference type="EMBL" id="VSZS01000025">
    <property type="protein sequence ID" value="TYR37666.1"/>
    <property type="molecule type" value="Genomic_DNA"/>
</dbReference>
<sequence length="159" mass="17533">MQQALGAVLLAPAAFLAGLWGQAGSEAGLFRPHDAARVARGAELYRQHCAVCHGAELKGETSDGHSRDEEGFLPGPPHDETGHTWHHPDQVLFDITKYGLAEAANLPDYKTRMPAFADMLDDGEIIAIFSFIKSRWPDDIRERHDAMNMRHHVTTADGH</sequence>
<dbReference type="PROSITE" id="PS51007">
    <property type="entry name" value="CYTC"/>
    <property type="match status" value="1"/>
</dbReference>
<evidence type="ECO:0000256" key="1">
    <source>
        <dbReference type="ARBA" id="ARBA00022617"/>
    </source>
</evidence>
<dbReference type="SUPFAM" id="SSF46626">
    <property type="entry name" value="Cytochrome c"/>
    <property type="match status" value="1"/>
</dbReference>
<dbReference type="GO" id="GO:0020037">
    <property type="term" value="F:heme binding"/>
    <property type="evidence" value="ECO:0007669"/>
    <property type="project" value="InterPro"/>
</dbReference>
<dbReference type="InterPro" id="IPR009056">
    <property type="entry name" value="Cyt_c-like_dom"/>
</dbReference>
<dbReference type="GO" id="GO:0046872">
    <property type="term" value="F:metal ion binding"/>
    <property type="evidence" value="ECO:0007669"/>
    <property type="project" value="UniProtKB-KW"/>
</dbReference>
<dbReference type="Gene3D" id="1.10.760.10">
    <property type="entry name" value="Cytochrome c-like domain"/>
    <property type="match status" value="1"/>
</dbReference>
<dbReference type="Pfam" id="PF13442">
    <property type="entry name" value="Cytochrome_CBB3"/>
    <property type="match status" value="1"/>
</dbReference>
<evidence type="ECO:0000313" key="8">
    <source>
        <dbReference type="Proteomes" id="UP000323258"/>
    </source>
</evidence>
<dbReference type="PANTHER" id="PTHR35008">
    <property type="entry name" value="BLL4482 PROTEIN-RELATED"/>
    <property type="match status" value="1"/>
</dbReference>
<proteinExistence type="predicted"/>
<evidence type="ECO:0000313" key="7">
    <source>
        <dbReference type="EMBL" id="TYR37666.1"/>
    </source>
</evidence>
<feature type="domain" description="Cytochrome c" evidence="6">
    <location>
        <begin position="36"/>
        <end position="136"/>
    </location>
</feature>